<organism evidence="1 2">
    <name type="scientific">Ricinus communis</name>
    <name type="common">Castor bean</name>
    <dbReference type="NCBI Taxonomy" id="3988"/>
    <lineage>
        <taxon>Eukaryota</taxon>
        <taxon>Viridiplantae</taxon>
        <taxon>Streptophyta</taxon>
        <taxon>Embryophyta</taxon>
        <taxon>Tracheophyta</taxon>
        <taxon>Spermatophyta</taxon>
        <taxon>Magnoliopsida</taxon>
        <taxon>eudicotyledons</taxon>
        <taxon>Gunneridae</taxon>
        <taxon>Pentapetalae</taxon>
        <taxon>rosids</taxon>
        <taxon>fabids</taxon>
        <taxon>Malpighiales</taxon>
        <taxon>Euphorbiaceae</taxon>
        <taxon>Acalyphoideae</taxon>
        <taxon>Acalypheae</taxon>
        <taxon>Ricinus</taxon>
    </lineage>
</organism>
<dbReference type="AlphaFoldDB" id="B9TAB9"/>
<protein>
    <submittedName>
        <fullName evidence="1">Uncharacterized protein</fullName>
    </submittedName>
</protein>
<evidence type="ECO:0000313" key="1">
    <source>
        <dbReference type="EMBL" id="EEF27194.1"/>
    </source>
</evidence>
<name>B9TAB9_RICCO</name>
<dbReference type="EMBL" id="EQ975681">
    <property type="protein sequence ID" value="EEF27194.1"/>
    <property type="molecule type" value="Genomic_DNA"/>
</dbReference>
<gene>
    <name evidence="1" type="ORF">RCOM_1973660</name>
</gene>
<dbReference type="InParanoid" id="B9TAB9"/>
<dbReference type="Proteomes" id="UP000008311">
    <property type="component" value="Unassembled WGS sequence"/>
</dbReference>
<keyword evidence="2" id="KW-1185">Reference proteome</keyword>
<proteinExistence type="predicted"/>
<accession>B9TAB9</accession>
<sequence>MQTAYLGDRMLIADMFSLRRQIEGGNRTGAMLLIMEDLRKKRQFDWDYCSNVCLDLNTIE</sequence>
<reference evidence="2" key="1">
    <citation type="journal article" date="2010" name="Nat. Biotechnol.">
        <title>Draft genome sequence of the oilseed species Ricinus communis.</title>
        <authorList>
            <person name="Chan A.P."/>
            <person name="Crabtree J."/>
            <person name="Zhao Q."/>
            <person name="Lorenzi H."/>
            <person name="Orvis J."/>
            <person name="Puiu D."/>
            <person name="Melake-Berhan A."/>
            <person name="Jones K.M."/>
            <person name="Redman J."/>
            <person name="Chen G."/>
            <person name="Cahoon E.B."/>
            <person name="Gedil M."/>
            <person name="Stanke M."/>
            <person name="Haas B.J."/>
            <person name="Wortman J.R."/>
            <person name="Fraser-Liggett C.M."/>
            <person name="Ravel J."/>
            <person name="Rabinowicz P.D."/>
        </authorList>
    </citation>
    <scope>NUCLEOTIDE SEQUENCE [LARGE SCALE GENOMIC DNA]</scope>
    <source>
        <strain evidence="2">cv. Hale</strain>
    </source>
</reference>
<evidence type="ECO:0000313" key="2">
    <source>
        <dbReference type="Proteomes" id="UP000008311"/>
    </source>
</evidence>